<evidence type="ECO:0000256" key="4">
    <source>
        <dbReference type="ARBA" id="ARBA00022741"/>
    </source>
</evidence>
<dbReference type="GO" id="GO:0006508">
    <property type="term" value="P:proteolysis"/>
    <property type="evidence" value="ECO:0007669"/>
    <property type="project" value="InterPro"/>
</dbReference>
<dbReference type="Pfam" id="PF00664">
    <property type="entry name" value="ABC_membrane"/>
    <property type="match status" value="1"/>
</dbReference>
<dbReference type="Gene3D" id="3.40.50.300">
    <property type="entry name" value="P-loop containing nucleotide triphosphate hydrolases"/>
    <property type="match status" value="1"/>
</dbReference>
<accession>A0A2N8L1A1</accession>
<evidence type="ECO:0000256" key="1">
    <source>
        <dbReference type="ARBA" id="ARBA00004651"/>
    </source>
</evidence>
<dbReference type="InterPro" id="IPR033838">
    <property type="entry name" value="CvaB_peptidase"/>
</dbReference>
<evidence type="ECO:0000259" key="10">
    <source>
        <dbReference type="PROSITE" id="PS50929"/>
    </source>
</evidence>
<dbReference type="SUPFAM" id="SSF90123">
    <property type="entry name" value="ABC transporter transmembrane region"/>
    <property type="match status" value="1"/>
</dbReference>
<evidence type="ECO:0000259" key="11">
    <source>
        <dbReference type="PROSITE" id="PS50990"/>
    </source>
</evidence>
<name>A0A2N8L1A1_9BURK</name>
<comment type="subcellular location">
    <subcellularLocation>
        <location evidence="1">Cell membrane</location>
        <topology evidence="1">Multi-pass membrane protein</topology>
    </subcellularLocation>
</comment>
<feature type="transmembrane region" description="Helical" evidence="8">
    <location>
        <begin position="398"/>
        <end position="417"/>
    </location>
</feature>
<dbReference type="PANTHER" id="PTHR24221:SF606">
    <property type="entry name" value="COLICIN V SECRETION-PROCESSING ATP-BINDING PROTEIN"/>
    <property type="match status" value="1"/>
</dbReference>
<evidence type="ECO:0000256" key="5">
    <source>
        <dbReference type="ARBA" id="ARBA00022840"/>
    </source>
</evidence>
<dbReference type="InterPro" id="IPR027417">
    <property type="entry name" value="P-loop_NTPase"/>
</dbReference>
<dbReference type="Proteomes" id="UP000235916">
    <property type="component" value="Unassembled WGS sequence"/>
</dbReference>
<dbReference type="InterPro" id="IPR036640">
    <property type="entry name" value="ABC1_TM_sf"/>
</dbReference>
<dbReference type="PROSITE" id="PS00211">
    <property type="entry name" value="ABC_TRANSPORTER_1"/>
    <property type="match status" value="1"/>
</dbReference>
<keyword evidence="3 8" id="KW-0812">Transmembrane</keyword>
<keyword evidence="4" id="KW-0547">Nucleotide-binding</keyword>
<feature type="transmembrane region" description="Helical" evidence="8">
    <location>
        <begin position="173"/>
        <end position="194"/>
    </location>
</feature>
<dbReference type="GO" id="GO:0005886">
    <property type="term" value="C:plasma membrane"/>
    <property type="evidence" value="ECO:0007669"/>
    <property type="project" value="UniProtKB-SubCell"/>
</dbReference>
<dbReference type="OrthoDB" id="8554730at2"/>
<dbReference type="PROSITE" id="PS50929">
    <property type="entry name" value="ABC_TM1F"/>
    <property type="match status" value="1"/>
</dbReference>
<proteinExistence type="predicted"/>
<dbReference type="GO" id="GO:0005524">
    <property type="term" value="F:ATP binding"/>
    <property type="evidence" value="ECO:0007669"/>
    <property type="project" value="UniProtKB-KW"/>
</dbReference>
<dbReference type="Pfam" id="PF00005">
    <property type="entry name" value="ABC_tran"/>
    <property type="match status" value="1"/>
</dbReference>
<comment type="caution">
    <text evidence="12">The sequence shown here is derived from an EMBL/GenBank/DDBJ whole genome shotgun (WGS) entry which is preliminary data.</text>
</comment>
<organism evidence="12 13">
    <name type="scientific">Kinneretia aquatilis</name>
    <dbReference type="NCBI Taxonomy" id="2070761"/>
    <lineage>
        <taxon>Bacteria</taxon>
        <taxon>Pseudomonadati</taxon>
        <taxon>Pseudomonadota</taxon>
        <taxon>Betaproteobacteria</taxon>
        <taxon>Burkholderiales</taxon>
        <taxon>Sphaerotilaceae</taxon>
        <taxon>Roseateles</taxon>
    </lineage>
</organism>
<dbReference type="InterPro" id="IPR039421">
    <property type="entry name" value="Type_1_exporter"/>
</dbReference>
<dbReference type="CDD" id="cd02419">
    <property type="entry name" value="Peptidase_C39C"/>
    <property type="match status" value="1"/>
</dbReference>
<dbReference type="SMART" id="SM00382">
    <property type="entry name" value="AAA"/>
    <property type="match status" value="1"/>
</dbReference>
<keyword evidence="7 8" id="KW-0472">Membrane</keyword>
<dbReference type="PROSITE" id="PS50990">
    <property type="entry name" value="PEPTIDASE_C39"/>
    <property type="match status" value="1"/>
</dbReference>
<dbReference type="RefSeq" id="WP_102769404.1">
    <property type="nucleotide sequence ID" value="NZ_POSP01000003.1"/>
</dbReference>
<dbReference type="Pfam" id="PF03412">
    <property type="entry name" value="Peptidase_C39"/>
    <property type="match status" value="1"/>
</dbReference>
<evidence type="ECO:0000256" key="8">
    <source>
        <dbReference type="SAM" id="Phobius"/>
    </source>
</evidence>
<dbReference type="PROSITE" id="PS50893">
    <property type="entry name" value="ABC_TRANSPORTER_2"/>
    <property type="match status" value="1"/>
</dbReference>
<evidence type="ECO:0000256" key="7">
    <source>
        <dbReference type="ARBA" id="ARBA00023136"/>
    </source>
</evidence>
<evidence type="ECO:0000259" key="9">
    <source>
        <dbReference type="PROSITE" id="PS50893"/>
    </source>
</evidence>
<dbReference type="AlphaFoldDB" id="A0A2N8L1A1"/>
<evidence type="ECO:0000313" key="13">
    <source>
        <dbReference type="Proteomes" id="UP000235916"/>
    </source>
</evidence>
<dbReference type="Gene3D" id="3.90.70.10">
    <property type="entry name" value="Cysteine proteinases"/>
    <property type="match status" value="1"/>
</dbReference>
<reference evidence="12 13" key="1">
    <citation type="submission" date="2018-01" db="EMBL/GenBank/DDBJ databases">
        <title>Draft genome sequence of Paucibacter aquatile CR182 isolated from freshwater of the Nakdong River.</title>
        <authorList>
            <person name="Choi A."/>
            <person name="Chung E.J."/>
        </authorList>
    </citation>
    <scope>NUCLEOTIDE SEQUENCE [LARGE SCALE GENOMIC DNA]</scope>
    <source>
        <strain evidence="12 13">CR182</strain>
    </source>
</reference>
<dbReference type="InterPro" id="IPR005074">
    <property type="entry name" value="Peptidase_C39"/>
</dbReference>
<dbReference type="CDD" id="cd18567">
    <property type="entry name" value="ABC_6TM_CvaB_RaxB_like"/>
    <property type="match status" value="1"/>
</dbReference>
<evidence type="ECO:0000256" key="2">
    <source>
        <dbReference type="ARBA" id="ARBA00022475"/>
    </source>
</evidence>
<evidence type="ECO:0000313" key="12">
    <source>
        <dbReference type="EMBL" id="PND39488.1"/>
    </source>
</evidence>
<keyword evidence="6 8" id="KW-1133">Transmembrane helix</keyword>
<evidence type="ECO:0000256" key="6">
    <source>
        <dbReference type="ARBA" id="ARBA00022989"/>
    </source>
</evidence>
<evidence type="ECO:0000256" key="3">
    <source>
        <dbReference type="ARBA" id="ARBA00022692"/>
    </source>
</evidence>
<dbReference type="GO" id="GO:0008234">
    <property type="term" value="F:cysteine-type peptidase activity"/>
    <property type="evidence" value="ECO:0007669"/>
    <property type="project" value="InterPro"/>
</dbReference>
<dbReference type="InterPro" id="IPR017871">
    <property type="entry name" value="ABC_transporter-like_CS"/>
</dbReference>
<dbReference type="Gene3D" id="1.20.1560.10">
    <property type="entry name" value="ABC transporter type 1, transmembrane domain"/>
    <property type="match status" value="1"/>
</dbReference>
<protein>
    <submittedName>
        <fullName evidence="12">ABC transporter</fullName>
    </submittedName>
</protein>
<sequence>MSALQGLRFGFGARLPLVQQTETAECGLACLAMVSSYHGQWLELADLRQRLQASAKGVTLKQLMGFAGEIGLAARAVQLELEDLPQLQTPCILHWDMNHFVVLGRAGSRHITVHDPASGVRQLSLAEASRHFTGVALELSPMPSFERSEPRPAVGLGQLVGQISGLKRSLAQVLMLSLALEILAVVSPFFQQWVLDGVIVQRDTDLLQVIALGFFMLMLLQLLLSTLRSWMVIYFSTQLNLQWASGVLSKLLRLPMDYFMRRHLGDVMSRFGAIQNIRQTLTSAALNAALDGLMAGVAFAMMLIYSVKLALVTLAALVIYVLIRVLSYAPFRRANEEQIVHAARQDSHLLESVRGVQSIKLFNREDERRAHWLNLLVNTSNRELATQRLSTLYQSANALVFGVENIAVIYLGALLVMRGELSIGMSFAYAAYKLQFSGRISALVDLAFQVRMLRIQRERLADIVLSEPEPSGGVGLPEAAVPDIELRQVRFRYGANEPWVLDGVNLRIAAGESVAIVGPSGCGKTTLLKIMLGLLVPTEGEILVMGRPLSAVGPQAWRECLGAVMQDDQLFAGSIAENIAFGAAELDLDRVRLCARMAAVEDDVLAMPMAWQTLIGDMGAAISGGQKQRLLLARALYKQPRILFLDEATSHLDAQREQQVNDAIRALQLTRVVIAHRQETIAMAGRVIELQPQMVPVLR</sequence>
<keyword evidence="13" id="KW-1185">Reference proteome</keyword>
<dbReference type="GO" id="GO:0140359">
    <property type="term" value="F:ABC-type transporter activity"/>
    <property type="evidence" value="ECO:0007669"/>
    <property type="project" value="InterPro"/>
</dbReference>
<dbReference type="InterPro" id="IPR011527">
    <property type="entry name" value="ABC1_TM_dom"/>
</dbReference>
<gene>
    <name evidence="12" type="ORF">C1O66_19410</name>
</gene>
<dbReference type="GO" id="GO:0016887">
    <property type="term" value="F:ATP hydrolysis activity"/>
    <property type="evidence" value="ECO:0007669"/>
    <property type="project" value="InterPro"/>
</dbReference>
<feature type="domain" description="ABC transmembrane type-1" evidence="10">
    <location>
        <begin position="173"/>
        <end position="452"/>
    </location>
</feature>
<feature type="transmembrane region" description="Helical" evidence="8">
    <location>
        <begin position="297"/>
        <end position="323"/>
    </location>
</feature>
<dbReference type="InterPro" id="IPR003439">
    <property type="entry name" value="ABC_transporter-like_ATP-bd"/>
</dbReference>
<dbReference type="PANTHER" id="PTHR24221">
    <property type="entry name" value="ATP-BINDING CASSETTE SUB-FAMILY B"/>
    <property type="match status" value="1"/>
</dbReference>
<dbReference type="SUPFAM" id="SSF52540">
    <property type="entry name" value="P-loop containing nucleoside triphosphate hydrolases"/>
    <property type="match status" value="1"/>
</dbReference>
<dbReference type="GO" id="GO:0034040">
    <property type="term" value="F:ATPase-coupled lipid transmembrane transporter activity"/>
    <property type="evidence" value="ECO:0007669"/>
    <property type="project" value="TreeGrafter"/>
</dbReference>
<keyword evidence="2" id="KW-1003">Cell membrane</keyword>
<feature type="domain" description="ABC transporter" evidence="9">
    <location>
        <begin position="484"/>
        <end position="697"/>
    </location>
</feature>
<dbReference type="InterPro" id="IPR003593">
    <property type="entry name" value="AAA+_ATPase"/>
</dbReference>
<feature type="domain" description="Peptidase C39" evidence="11">
    <location>
        <begin position="20"/>
        <end position="139"/>
    </location>
</feature>
<feature type="transmembrane region" description="Helical" evidence="8">
    <location>
        <begin position="206"/>
        <end position="224"/>
    </location>
</feature>
<dbReference type="EMBL" id="POSP01000003">
    <property type="protein sequence ID" value="PND39488.1"/>
    <property type="molecule type" value="Genomic_DNA"/>
</dbReference>
<keyword evidence="5" id="KW-0067">ATP-binding</keyword>